<sequence length="97" mass="10949">MVSAALLLVSVLRALIEVAGLCLLGQGVLALLAGSRREGNPIYQMFRIVTRPALLLMRRLAPRVILDRHLPLLTFFVLFWLWIILAYLRQLIALEAN</sequence>
<organism evidence="2 3">
    <name type="scientific">Azospira oryzae</name>
    <dbReference type="NCBI Taxonomy" id="146939"/>
    <lineage>
        <taxon>Bacteria</taxon>
        <taxon>Pseudomonadati</taxon>
        <taxon>Pseudomonadota</taxon>
        <taxon>Betaproteobacteria</taxon>
        <taxon>Rhodocyclales</taxon>
        <taxon>Rhodocyclaceae</taxon>
        <taxon>Azospira</taxon>
    </lineage>
</organism>
<feature type="transmembrane region" description="Helical" evidence="1">
    <location>
        <begin position="69"/>
        <end position="88"/>
    </location>
</feature>
<keyword evidence="1" id="KW-1133">Transmembrane helix</keyword>
<proteinExistence type="predicted"/>
<dbReference type="Proteomes" id="UP000292136">
    <property type="component" value="Unassembled WGS sequence"/>
</dbReference>
<evidence type="ECO:0000313" key="3">
    <source>
        <dbReference type="Proteomes" id="UP000292136"/>
    </source>
</evidence>
<keyword evidence="3" id="KW-1185">Reference proteome</keyword>
<dbReference type="RefSeq" id="WP_043798035.1">
    <property type="nucleotide sequence ID" value="NZ_SHKM01000001.1"/>
</dbReference>
<keyword evidence="1" id="KW-0472">Membrane</keyword>
<evidence type="ECO:0000313" key="2">
    <source>
        <dbReference type="EMBL" id="RZT89422.1"/>
    </source>
</evidence>
<keyword evidence="1" id="KW-0812">Transmembrane</keyword>
<name>A0ABY0IQN2_9RHOO</name>
<accession>A0ABY0IQN2</accession>
<protein>
    <recommendedName>
        <fullName evidence="4">YGGT family protein</fullName>
    </recommendedName>
</protein>
<comment type="caution">
    <text evidence="2">The sequence shown here is derived from an EMBL/GenBank/DDBJ whole genome shotgun (WGS) entry which is preliminary data.</text>
</comment>
<evidence type="ECO:0000256" key="1">
    <source>
        <dbReference type="SAM" id="Phobius"/>
    </source>
</evidence>
<evidence type="ECO:0008006" key="4">
    <source>
        <dbReference type="Google" id="ProtNLM"/>
    </source>
</evidence>
<gene>
    <name evidence="2" type="ORF">EV678_0206</name>
</gene>
<dbReference type="EMBL" id="SHKM01000001">
    <property type="protein sequence ID" value="RZT89422.1"/>
    <property type="molecule type" value="Genomic_DNA"/>
</dbReference>
<reference evidence="2 3" key="1">
    <citation type="submission" date="2019-02" db="EMBL/GenBank/DDBJ databases">
        <title>Genomic Encyclopedia of Type Strains, Phase IV (KMG-IV): sequencing the most valuable type-strain genomes for metagenomic binning, comparative biology and taxonomic classification.</title>
        <authorList>
            <person name="Goeker M."/>
        </authorList>
    </citation>
    <scope>NUCLEOTIDE SEQUENCE [LARGE SCALE GENOMIC DNA]</scope>
    <source>
        <strain evidence="2 3">DSM 21223</strain>
    </source>
</reference>